<protein>
    <submittedName>
        <fullName evidence="1">Uncharacterized protein</fullName>
    </submittedName>
</protein>
<organism evidence="1">
    <name type="scientific">Arundo donax</name>
    <name type="common">Giant reed</name>
    <name type="synonym">Donax arundinaceus</name>
    <dbReference type="NCBI Taxonomy" id="35708"/>
    <lineage>
        <taxon>Eukaryota</taxon>
        <taxon>Viridiplantae</taxon>
        <taxon>Streptophyta</taxon>
        <taxon>Embryophyta</taxon>
        <taxon>Tracheophyta</taxon>
        <taxon>Spermatophyta</taxon>
        <taxon>Magnoliopsida</taxon>
        <taxon>Liliopsida</taxon>
        <taxon>Poales</taxon>
        <taxon>Poaceae</taxon>
        <taxon>PACMAD clade</taxon>
        <taxon>Arundinoideae</taxon>
        <taxon>Arundineae</taxon>
        <taxon>Arundo</taxon>
    </lineage>
</organism>
<reference evidence="1" key="2">
    <citation type="journal article" date="2015" name="Data Brief">
        <title>Shoot transcriptome of the giant reed, Arundo donax.</title>
        <authorList>
            <person name="Barrero R.A."/>
            <person name="Guerrero F.D."/>
            <person name="Moolhuijzen P."/>
            <person name="Goolsby J.A."/>
            <person name="Tidwell J."/>
            <person name="Bellgard S.E."/>
            <person name="Bellgard M.I."/>
        </authorList>
    </citation>
    <scope>NUCLEOTIDE SEQUENCE</scope>
    <source>
        <tissue evidence="1">Shoot tissue taken approximately 20 cm above the soil surface</tissue>
    </source>
</reference>
<name>A0A0A9EIG0_ARUDO</name>
<evidence type="ECO:0000313" key="1">
    <source>
        <dbReference type="EMBL" id="JAD97595.1"/>
    </source>
</evidence>
<dbReference type="AlphaFoldDB" id="A0A0A9EIG0"/>
<reference evidence="1" key="1">
    <citation type="submission" date="2014-09" db="EMBL/GenBank/DDBJ databases">
        <authorList>
            <person name="Magalhaes I.L.F."/>
            <person name="Oliveira U."/>
            <person name="Santos F.R."/>
            <person name="Vidigal T.H.D.A."/>
            <person name="Brescovit A.D."/>
            <person name="Santos A.J."/>
        </authorList>
    </citation>
    <scope>NUCLEOTIDE SEQUENCE</scope>
    <source>
        <tissue evidence="1">Shoot tissue taken approximately 20 cm above the soil surface</tissue>
    </source>
</reference>
<proteinExistence type="predicted"/>
<sequence length="45" mass="5238">MQHAITKNLPMFLTIQTLTFRKIKSPRNTLKKSAKNSYFTMAYSS</sequence>
<accession>A0A0A9EIG0</accession>
<dbReference type="EMBL" id="GBRH01200300">
    <property type="protein sequence ID" value="JAD97595.1"/>
    <property type="molecule type" value="Transcribed_RNA"/>
</dbReference>